<dbReference type="InterPro" id="IPR000873">
    <property type="entry name" value="AMP-dep_synth/lig_dom"/>
</dbReference>
<sequence length="648" mass="72106">MNMKALSSDRRWNTPAIYLLNVTLYTRFQEALALFPAEVPVFVNAKVQARYGEALRARRVGVIDAERPVTLKPLMEALGQGPALVALDTDQRGFQAVARYATERRIPVVPVYGHSLVIDDEHPLPFDDPRSALDTLQHFLLQSYIGPRTLASINLFDELVQSARYYGEDRVIVKDLMGRARYRDVLLQSYVLGTALRRRLTRHRVGVMLPNSVGHVVVLFAMFYAGLTPVMLNYSSGVQTVVDACETAGVDVILTSREFIEKGQLQELEQGLTARYTLHYMEDVRKEIGLGAKLAGLWAFRRRRPAHPGSNEIILFTSGSEYRPRGVVLSHGNIYANVQQTRSVIDFGTEDRMLNAMPMFHSFGLTAGALLPLIAGIQVYLYPSPLHYKRIPEICGQEQSTILFGTSSFLEKYGQNATPEQFAHLRYAVAGAERLKPEVEQAWLKKFGLQIMQGYGATETSPIMSLDTPINHKQGSVGRFLPGIRYRLEPVDGIEQGGLLHVQGPNVMKGYLVHGEGFVEQSGWYNTGDVVDVDEDGFVTIVGRLKRFAKIAGEMISLNLVEQLAARAYGDPAFAAVSIPDPARGERIVLVTTHQGLTLAPMRDLVDRMGYSRMHVPAEIRVIDEFPLLGSGKTDYVTLKAMVEKGRA</sequence>
<keyword evidence="3" id="KW-0472">Membrane</keyword>
<organism evidence="5 6">
    <name type="scientific">Alicyclobacillus sendaiensis PA2</name>
    <dbReference type="NCBI Taxonomy" id="3029425"/>
    <lineage>
        <taxon>Bacteria</taxon>
        <taxon>Bacillati</taxon>
        <taxon>Bacillota</taxon>
        <taxon>Bacilli</taxon>
        <taxon>Bacillales</taxon>
        <taxon>Alicyclobacillaceae</taxon>
        <taxon>Alicyclobacillus</taxon>
    </lineage>
</organism>
<feature type="transmembrane region" description="Helical" evidence="3">
    <location>
        <begin position="207"/>
        <end position="227"/>
    </location>
</feature>
<dbReference type="Proteomes" id="UP001529245">
    <property type="component" value="Unassembled WGS sequence"/>
</dbReference>
<feature type="transmembrane region" description="Helical" evidence="3">
    <location>
        <begin position="359"/>
        <end position="382"/>
    </location>
</feature>
<dbReference type="Pfam" id="PF00501">
    <property type="entry name" value="AMP-binding"/>
    <property type="match status" value="1"/>
</dbReference>
<accession>A0ABT6XWM1</accession>
<comment type="similarity">
    <text evidence="1">Belongs to the ATP-dependent AMP-binding enzyme family.</text>
</comment>
<dbReference type="SUPFAM" id="SSF56801">
    <property type="entry name" value="Acetyl-CoA synthetase-like"/>
    <property type="match status" value="1"/>
</dbReference>
<keyword evidence="6" id="KW-1185">Reference proteome</keyword>
<dbReference type="RefSeq" id="WP_283203051.1">
    <property type="nucleotide sequence ID" value="NZ_JASGCB010000005.1"/>
</dbReference>
<feature type="domain" description="AMP-dependent synthetase/ligase" evidence="4">
    <location>
        <begin position="162"/>
        <end position="512"/>
    </location>
</feature>
<comment type="caution">
    <text evidence="5">The sequence shown here is derived from an EMBL/GenBank/DDBJ whole genome shotgun (WGS) entry which is preliminary data.</text>
</comment>
<reference evidence="5 6" key="1">
    <citation type="submission" date="2023-04" db="EMBL/GenBank/DDBJ databases">
        <title>A. sendaiensis sub sp. chiapanensis a novel subspecie with specific adaptation in bacterial cell wall isolated from an active volcano.</title>
        <authorList>
            <person name="Alvarez Gutierrez P.E."/>
            <person name="Ortiz Cortes L.Y."/>
        </authorList>
    </citation>
    <scope>NUCLEOTIDE SEQUENCE [LARGE SCALE GENOMIC DNA]</scope>
    <source>
        <strain evidence="5 6">PA2</strain>
    </source>
</reference>
<dbReference type="PANTHER" id="PTHR43201">
    <property type="entry name" value="ACYL-COA SYNTHETASE"/>
    <property type="match status" value="1"/>
</dbReference>
<evidence type="ECO:0000259" key="4">
    <source>
        <dbReference type="Pfam" id="PF00501"/>
    </source>
</evidence>
<dbReference type="PANTHER" id="PTHR43201:SF5">
    <property type="entry name" value="MEDIUM-CHAIN ACYL-COA LIGASE ACSF2, MITOCHONDRIAL"/>
    <property type="match status" value="1"/>
</dbReference>
<evidence type="ECO:0000313" key="5">
    <source>
        <dbReference type="EMBL" id="MDI9259495.1"/>
    </source>
</evidence>
<evidence type="ECO:0000256" key="1">
    <source>
        <dbReference type="ARBA" id="ARBA00006432"/>
    </source>
</evidence>
<keyword evidence="2" id="KW-0436">Ligase</keyword>
<keyword evidence="3" id="KW-1133">Transmembrane helix</keyword>
<dbReference type="EMBL" id="JASGCB010000005">
    <property type="protein sequence ID" value="MDI9259495.1"/>
    <property type="molecule type" value="Genomic_DNA"/>
</dbReference>
<dbReference type="Gene3D" id="3.30.300.30">
    <property type="match status" value="1"/>
</dbReference>
<proteinExistence type="inferred from homology"/>
<dbReference type="InterPro" id="IPR042099">
    <property type="entry name" value="ANL_N_sf"/>
</dbReference>
<dbReference type="Gene3D" id="3.40.50.12780">
    <property type="entry name" value="N-terminal domain of ligase-like"/>
    <property type="match status" value="1"/>
</dbReference>
<keyword evidence="3" id="KW-0812">Transmembrane</keyword>
<evidence type="ECO:0000313" key="6">
    <source>
        <dbReference type="Proteomes" id="UP001529245"/>
    </source>
</evidence>
<name>A0ABT6XWM1_ALISE</name>
<evidence type="ECO:0000256" key="3">
    <source>
        <dbReference type="SAM" id="Phobius"/>
    </source>
</evidence>
<protein>
    <submittedName>
        <fullName evidence="5">AMP-binding protein</fullName>
    </submittedName>
</protein>
<dbReference type="InterPro" id="IPR045851">
    <property type="entry name" value="AMP-bd_C_sf"/>
</dbReference>
<evidence type="ECO:0000256" key="2">
    <source>
        <dbReference type="ARBA" id="ARBA00022598"/>
    </source>
</evidence>
<gene>
    <name evidence="5" type="ORF">QID03_04780</name>
</gene>